<protein>
    <submittedName>
        <fullName evidence="2">Uncharacterized protein</fullName>
    </submittedName>
</protein>
<reference evidence="2" key="1">
    <citation type="journal article" date="2023" name="Nat. Commun.">
        <title>Diploid and tetraploid genomes of Acorus and the evolution of monocots.</title>
        <authorList>
            <person name="Ma L."/>
            <person name="Liu K.W."/>
            <person name="Li Z."/>
            <person name="Hsiao Y.Y."/>
            <person name="Qi Y."/>
            <person name="Fu T."/>
            <person name="Tang G.D."/>
            <person name="Zhang D."/>
            <person name="Sun W.H."/>
            <person name="Liu D.K."/>
            <person name="Li Y."/>
            <person name="Chen G.Z."/>
            <person name="Liu X.D."/>
            <person name="Liao X.Y."/>
            <person name="Jiang Y.T."/>
            <person name="Yu X."/>
            <person name="Hao Y."/>
            <person name="Huang J."/>
            <person name="Zhao X.W."/>
            <person name="Ke S."/>
            <person name="Chen Y.Y."/>
            <person name="Wu W.L."/>
            <person name="Hsu J.L."/>
            <person name="Lin Y.F."/>
            <person name="Huang M.D."/>
            <person name="Li C.Y."/>
            <person name="Huang L."/>
            <person name="Wang Z.W."/>
            <person name="Zhao X."/>
            <person name="Zhong W.Y."/>
            <person name="Peng D.H."/>
            <person name="Ahmad S."/>
            <person name="Lan S."/>
            <person name="Zhang J.S."/>
            <person name="Tsai W.C."/>
            <person name="Van de Peer Y."/>
            <person name="Liu Z.J."/>
        </authorList>
    </citation>
    <scope>NUCLEOTIDE SEQUENCE</scope>
    <source>
        <strain evidence="2">CP</strain>
    </source>
</reference>
<dbReference type="AlphaFoldDB" id="A0AAV9DVZ9"/>
<feature type="compositionally biased region" description="Polar residues" evidence="1">
    <location>
        <begin position="23"/>
        <end position="36"/>
    </location>
</feature>
<organism evidence="2 3">
    <name type="scientific">Acorus calamus</name>
    <name type="common">Sweet flag</name>
    <dbReference type="NCBI Taxonomy" id="4465"/>
    <lineage>
        <taxon>Eukaryota</taxon>
        <taxon>Viridiplantae</taxon>
        <taxon>Streptophyta</taxon>
        <taxon>Embryophyta</taxon>
        <taxon>Tracheophyta</taxon>
        <taxon>Spermatophyta</taxon>
        <taxon>Magnoliopsida</taxon>
        <taxon>Liliopsida</taxon>
        <taxon>Acoraceae</taxon>
        <taxon>Acorus</taxon>
    </lineage>
</organism>
<keyword evidence="3" id="KW-1185">Reference proteome</keyword>
<evidence type="ECO:0000256" key="1">
    <source>
        <dbReference type="SAM" id="MobiDB-lite"/>
    </source>
</evidence>
<feature type="region of interest" description="Disordered" evidence="1">
    <location>
        <begin position="1"/>
        <end position="50"/>
    </location>
</feature>
<sequence length="132" mass="14173">MPPSDGRDPTRRPTTTSNPPEPLQSQNSGGATSSRALPTPAPSIATPRPLARPHTYLAFVSQKGIPIETALRIYPHDGGYTQFEESALAAKLATVDLEGDGVEEGVDKSAKKLLDGYWLDDDDDDADWQGIL</sequence>
<evidence type="ECO:0000313" key="3">
    <source>
        <dbReference type="Proteomes" id="UP001180020"/>
    </source>
</evidence>
<feature type="compositionally biased region" description="Basic and acidic residues" evidence="1">
    <location>
        <begin position="1"/>
        <end position="11"/>
    </location>
</feature>
<evidence type="ECO:0000313" key="2">
    <source>
        <dbReference type="EMBL" id="KAK1305222.1"/>
    </source>
</evidence>
<proteinExistence type="predicted"/>
<accession>A0AAV9DVZ9</accession>
<comment type="caution">
    <text evidence="2">The sequence shown here is derived from an EMBL/GenBank/DDBJ whole genome shotgun (WGS) entry which is preliminary data.</text>
</comment>
<gene>
    <name evidence="2" type="ORF">QJS10_CPB11g00970</name>
</gene>
<name>A0AAV9DVZ9_ACOCL</name>
<reference evidence="2" key="2">
    <citation type="submission" date="2023-06" db="EMBL/GenBank/DDBJ databases">
        <authorList>
            <person name="Ma L."/>
            <person name="Liu K.-W."/>
            <person name="Li Z."/>
            <person name="Hsiao Y.-Y."/>
            <person name="Qi Y."/>
            <person name="Fu T."/>
            <person name="Tang G."/>
            <person name="Zhang D."/>
            <person name="Sun W.-H."/>
            <person name="Liu D.-K."/>
            <person name="Li Y."/>
            <person name="Chen G.-Z."/>
            <person name="Liu X.-D."/>
            <person name="Liao X.-Y."/>
            <person name="Jiang Y.-T."/>
            <person name="Yu X."/>
            <person name="Hao Y."/>
            <person name="Huang J."/>
            <person name="Zhao X.-W."/>
            <person name="Ke S."/>
            <person name="Chen Y.-Y."/>
            <person name="Wu W.-L."/>
            <person name="Hsu J.-L."/>
            <person name="Lin Y.-F."/>
            <person name="Huang M.-D."/>
            <person name="Li C.-Y."/>
            <person name="Huang L."/>
            <person name="Wang Z.-W."/>
            <person name="Zhao X."/>
            <person name="Zhong W.-Y."/>
            <person name="Peng D.-H."/>
            <person name="Ahmad S."/>
            <person name="Lan S."/>
            <person name="Zhang J.-S."/>
            <person name="Tsai W.-C."/>
            <person name="Van De Peer Y."/>
            <person name="Liu Z.-J."/>
        </authorList>
    </citation>
    <scope>NUCLEOTIDE SEQUENCE</scope>
    <source>
        <strain evidence="2">CP</strain>
        <tissue evidence="2">Leaves</tissue>
    </source>
</reference>
<dbReference type="Proteomes" id="UP001180020">
    <property type="component" value="Unassembled WGS sequence"/>
</dbReference>
<dbReference type="EMBL" id="JAUJYO010000011">
    <property type="protein sequence ID" value="KAK1305222.1"/>
    <property type="molecule type" value="Genomic_DNA"/>
</dbReference>